<comment type="similarity">
    <text evidence="2">Belongs to the oxidase-dependent Fe transporter (OFeT) (TC 9.A.10.1) family.</text>
</comment>
<feature type="transmembrane region" description="Helical" evidence="6">
    <location>
        <begin position="37"/>
        <end position="58"/>
    </location>
</feature>
<sequence length="279" mass="31594">MITTAVIAFREFLEAFLIVGVFLGISRKLNLKKETEIWFAAAIGVILSLLLSTIVYLFGDRAKNIFTETNSELLESYLMIFSGLFIAYVVFSLHSVIRKGRGTALITAHQKIQKNIFDLSLFLTIVFLVLREGLEIALFTASVSLFSAFMQNFIGLLAGFAAATALGTLTLMAYIKFPIGKIFKATEYMIILLGASLTQHGITELLEEYVHIDLSHILSFNLHFLPNTDTLIGHLIQGFFGIDQGFSFPRLMIMFLYIEIVYFIFFRKKKLEFINEHIK</sequence>
<feature type="transmembrane region" description="Helical" evidence="6">
    <location>
        <begin position="248"/>
        <end position="266"/>
    </location>
</feature>
<feature type="transmembrane region" description="Helical" evidence="6">
    <location>
        <begin position="78"/>
        <end position="97"/>
    </location>
</feature>
<evidence type="ECO:0000256" key="6">
    <source>
        <dbReference type="SAM" id="Phobius"/>
    </source>
</evidence>
<evidence type="ECO:0000256" key="2">
    <source>
        <dbReference type="ARBA" id="ARBA00008333"/>
    </source>
</evidence>
<feature type="transmembrane region" description="Helical" evidence="6">
    <location>
        <begin position="153"/>
        <end position="175"/>
    </location>
</feature>
<proteinExistence type="inferred from homology"/>
<dbReference type="AlphaFoldDB" id="A0A1F7J7Y3"/>
<evidence type="ECO:0000256" key="3">
    <source>
        <dbReference type="ARBA" id="ARBA00022692"/>
    </source>
</evidence>
<feature type="transmembrane region" description="Helical" evidence="6">
    <location>
        <begin position="6"/>
        <end position="25"/>
    </location>
</feature>
<dbReference type="PANTHER" id="PTHR31632:SF2">
    <property type="entry name" value="PLASMA MEMBRANE IRON PERMEASE"/>
    <property type="match status" value="1"/>
</dbReference>
<reference evidence="7 8" key="1">
    <citation type="journal article" date="2016" name="Nat. Commun.">
        <title>Thousands of microbial genomes shed light on interconnected biogeochemical processes in an aquifer system.</title>
        <authorList>
            <person name="Anantharaman K."/>
            <person name="Brown C.T."/>
            <person name="Hug L.A."/>
            <person name="Sharon I."/>
            <person name="Castelle C.J."/>
            <person name="Probst A.J."/>
            <person name="Thomas B.C."/>
            <person name="Singh A."/>
            <person name="Wilkins M.J."/>
            <person name="Karaoz U."/>
            <person name="Brodie E.L."/>
            <person name="Williams K.H."/>
            <person name="Hubbard S.S."/>
            <person name="Banfield J.F."/>
        </authorList>
    </citation>
    <scope>NUCLEOTIDE SEQUENCE [LARGE SCALE GENOMIC DNA]</scope>
</reference>
<comment type="caution">
    <text evidence="7">The sequence shown here is derived from an EMBL/GenBank/DDBJ whole genome shotgun (WGS) entry which is preliminary data.</text>
</comment>
<dbReference type="PANTHER" id="PTHR31632">
    <property type="entry name" value="IRON TRANSPORTER FTH1"/>
    <property type="match status" value="1"/>
</dbReference>
<keyword evidence="3 6" id="KW-0812">Transmembrane</keyword>
<evidence type="ECO:0000313" key="7">
    <source>
        <dbReference type="EMBL" id="OGK51733.1"/>
    </source>
</evidence>
<evidence type="ECO:0000313" key="8">
    <source>
        <dbReference type="Proteomes" id="UP000176480"/>
    </source>
</evidence>
<evidence type="ECO:0008006" key="9">
    <source>
        <dbReference type="Google" id="ProtNLM"/>
    </source>
</evidence>
<keyword evidence="4 6" id="KW-1133">Transmembrane helix</keyword>
<name>A0A1F7J7Y3_9BACT</name>
<gene>
    <name evidence="7" type="ORF">A2966_01265</name>
</gene>
<dbReference type="InterPro" id="IPR004923">
    <property type="entry name" value="FTR1/Fip1/EfeU"/>
</dbReference>
<organism evidence="7 8">
    <name type="scientific">Candidatus Roizmanbacteria bacterium RIFCSPLOWO2_01_FULL_41_22</name>
    <dbReference type="NCBI Taxonomy" id="1802067"/>
    <lineage>
        <taxon>Bacteria</taxon>
        <taxon>Candidatus Roizmaniibacteriota</taxon>
    </lineage>
</organism>
<evidence type="ECO:0000256" key="4">
    <source>
        <dbReference type="ARBA" id="ARBA00022989"/>
    </source>
</evidence>
<evidence type="ECO:0000256" key="5">
    <source>
        <dbReference type="ARBA" id="ARBA00023136"/>
    </source>
</evidence>
<keyword evidence="5 6" id="KW-0472">Membrane</keyword>
<dbReference type="EMBL" id="MGAR01000020">
    <property type="protein sequence ID" value="OGK51733.1"/>
    <property type="molecule type" value="Genomic_DNA"/>
</dbReference>
<dbReference type="Proteomes" id="UP000176480">
    <property type="component" value="Unassembled WGS sequence"/>
</dbReference>
<feature type="transmembrane region" description="Helical" evidence="6">
    <location>
        <begin position="117"/>
        <end position="141"/>
    </location>
</feature>
<evidence type="ECO:0000256" key="1">
    <source>
        <dbReference type="ARBA" id="ARBA00004141"/>
    </source>
</evidence>
<dbReference type="Pfam" id="PF03239">
    <property type="entry name" value="FTR1"/>
    <property type="match status" value="1"/>
</dbReference>
<dbReference type="GO" id="GO:0015093">
    <property type="term" value="F:ferrous iron transmembrane transporter activity"/>
    <property type="evidence" value="ECO:0007669"/>
    <property type="project" value="TreeGrafter"/>
</dbReference>
<comment type="subcellular location">
    <subcellularLocation>
        <location evidence="1">Membrane</location>
        <topology evidence="1">Multi-pass membrane protein</topology>
    </subcellularLocation>
</comment>
<dbReference type="STRING" id="1802067.A2966_01265"/>
<accession>A0A1F7J7Y3</accession>
<protein>
    <recommendedName>
        <fullName evidence="9">Iron permease</fullName>
    </recommendedName>
</protein>
<dbReference type="GO" id="GO:0033573">
    <property type="term" value="C:high-affinity iron permease complex"/>
    <property type="evidence" value="ECO:0007669"/>
    <property type="project" value="InterPro"/>
</dbReference>